<accession>W0JT44</accession>
<name>W0JT44_9EURY</name>
<dbReference type="KEGG" id="hlr:HALLA_17900"/>
<keyword evidence="3" id="KW-1185">Reference proteome</keyword>
<dbReference type="EMBL" id="CP007055">
    <property type="protein sequence ID" value="AHG00390.1"/>
    <property type="molecule type" value="Genomic_DNA"/>
</dbReference>
<evidence type="ECO:0000256" key="1">
    <source>
        <dbReference type="SAM" id="MobiDB-lite"/>
    </source>
</evidence>
<gene>
    <name evidence="2" type="ORF">HALLA_17900</name>
</gene>
<dbReference type="eggNOG" id="arCOG10782">
    <property type="taxonomic scope" value="Archaea"/>
</dbReference>
<dbReference type="HOGENOM" id="CLU_1820988_0_0_2"/>
<dbReference type="GeneID" id="25146274"/>
<proteinExistence type="predicted"/>
<dbReference type="Proteomes" id="UP000019024">
    <property type="component" value="Chromosome"/>
</dbReference>
<dbReference type="OrthoDB" id="203627at2157"/>
<sequence length="136" mass="14590">MDSSTDFEELSARVRTQSEDAAGSDTERVTIRSLEQVSYEGIESLLEVYAVETTDTGDLVLVLSSLNAELLFETDQSDIDDAEDLEGSLGHDVLVEEGMPEDTILLLDPNAVSGEEILEPQNIVCGLVGAADEPNG</sequence>
<feature type="region of interest" description="Disordered" evidence="1">
    <location>
        <begin position="1"/>
        <end position="26"/>
    </location>
</feature>
<dbReference type="RefSeq" id="WP_049953635.1">
    <property type="nucleotide sequence ID" value="NZ_CP007055.1"/>
</dbReference>
<organism evidence="2 3">
    <name type="scientific">Halostagnicola larsenii XH-48</name>
    <dbReference type="NCBI Taxonomy" id="797299"/>
    <lineage>
        <taxon>Archaea</taxon>
        <taxon>Methanobacteriati</taxon>
        <taxon>Methanobacteriota</taxon>
        <taxon>Stenosarchaea group</taxon>
        <taxon>Halobacteria</taxon>
        <taxon>Halobacteriales</taxon>
        <taxon>Natrialbaceae</taxon>
        <taxon>Halostagnicola</taxon>
    </lineage>
</organism>
<evidence type="ECO:0000313" key="3">
    <source>
        <dbReference type="Proteomes" id="UP000019024"/>
    </source>
</evidence>
<dbReference type="AlphaFoldDB" id="W0JT44"/>
<reference evidence="2 3" key="1">
    <citation type="submission" date="2014-01" db="EMBL/GenBank/DDBJ databases">
        <authorList>
            <consortium name="DOE Joint Genome Institute"/>
            <person name="Anderson I."/>
            <person name="Huntemann M."/>
            <person name="Han J."/>
            <person name="Chen A."/>
            <person name="Kyrpides N."/>
            <person name="Mavromatis K."/>
            <person name="Markowitz V."/>
            <person name="Palaniappan K."/>
            <person name="Ivanova N."/>
            <person name="Schaumberg A."/>
            <person name="Pati A."/>
            <person name="Liolios K."/>
            <person name="Nordberg H.P."/>
            <person name="Cantor M.N."/>
            <person name="Hua S.X."/>
            <person name="Woyke T."/>
        </authorList>
    </citation>
    <scope>NUCLEOTIDE SEQUENCE [LARGE SCALE GENOMIC DNA]</scope>
    <source>
        <strain evidence="2 3">XH-48</strain>
    </source>
</reference>
<evidence type="ECO:0000313" key="2">
    <source>
        <dbReference type="EMBL" id="AHG00390.1"/>
    </source>
</evidence>
<protein>
    <submittedName>
        <fullName evidence="2">Uncharacterized protein</fullName>
    </submittedName>
</protein>